<organism evidence="2 3">
    <name type="scientific">Thioalkalivibrio halophilus</name>
    <dbReference type="NCBI Taxonomy" id="252474"/>
    <lineage>
        <taxon>Bacteria</taxon>
        <taxon>Pseudomonadati</taxon>
        <taxon>Pseudomonadota</taxon>
        <taxon>Gammaproteobacteria</taxon>
        <taxon>Chromatiales</taxon>
        <taxon>Ectothiorhodospiraceae</taxon>
        <taxon>Thioalkalivibrio</taxon>
    </lineage>
</organism>
<evidence type="ECO:0000313" key="2">
    <source>
        <dbReference type="EMBL" id="OOC09984.1"/>
    </source>
</evidence>
<sequence>MIYGYLILIGIMAVILLAPAVIIAFSRQVRRWRKFKWIVLALLPIVLVPNVGIFLAALIFQGRPEGALMAQGPVMLAWYLSPWVVLIVFFLMPDSGRKS</sequence>
<name>A0A1V2ZXY0_9GAMM</name>
<accession>A0A1V2ZXY0</accession>
<keyword evidence="3" id="KW-1185">Reference proteome</keyword>
<gene>
    <name evidence="2" type="ORF">B1A74_07955</name>
</gene>
<feature type="transmembrane region" description="Helical" evidence="1">
    <location>
        <begin position="72"/>
        <end position="92"/>
    </location>
</feature>
<comment type="caution">
    <text evidence="2">The sequence shown here is derived from an EMBL/GenBank/DDBJ whole genome shotgun (WGS) entry which is preliminary data.</text>
</comment>
<reference evidence="2 3" key="1">
    <citation type="submission" date="2017-02" db="EMBL/GenBank/DDBJ databases">
        <title>Genomic diversity within the haloalkaliphilic genus Thioalkalivibrio.</title>
        <authorList>
            <person name="Ahn A.-C."/>
            <person name="Meier-Kolthoff J."/>
            <person name="Overmars L."/>
            <person name="Richter M."/>
            <person name="Woyke T."/>
            <person name="Sorokin D.Y."/>
            <person name="Muyzer G."/>
        </authorList>
    </citation>
    <scope>NUCLEOTIDE SEQUENCE [LARGE SCALE GENOMIC DNA]</scope>
    <source>
        <strain evidence="2 3">HL17</strain>
    </source>
</reference>
<dbReference type="AlphaFoldDB" id="A0A1V2ZXY0"/>
<keyword evidence="1" id="KW-0472">Membrane</keyword>
<feature type="transmembrane region" description="Helical" evidence="1">
    <location>
        <begin position="6"/>
        <end position="25"/>
    </location>
</feature>
<dbReference type="RefSeq" id="WP_077244310.1">
    <property type="nucleotide sequence ID" value="NZ_MUZR01000027.1"/>
</dbReference>
<keyword evidence="1" id="KW-0812">Transmembrane</keyword>
<evidence type="ECO:0000313" key="3">
    <source>
        <dbReference type="Proteomes" id="UP000189177"/>
    </source>
</evidence>
<dbReference type="EMBL" id="MUZR01000027">
    <property type="protein sequence ID" value="OOC09984.1"/>
    <property type="molecule type" value="Genomic_DNA"/>
</dbReference>
<proteinExistence type="predicted"/>
<dbReference type="STRING" id="252474.B1A74_07955"/>
<dbReference type="Proteomes" id="UP000189177">
    <property type="component" value="Unassembled WGS sequence"/>
</dbReference>
<feature type="transmembrane region" description="Helical" evidence="1">
    <location>
        <begin position="37"/>
        <end position="60"/>
    </location>
</feature>
<evidence type="ECO:0000256" key="1">
    <source>
        <dbReference type="SAM" id="Phobius"/>
    </source>
</evidence>
<protein>
    <submittedName>
        <fullName evidence="2">Uncharacterized protein</fullName>
    </submittedName>
</protein>
<keyword evidence="1" id="KW-1133">Transmembrane helix</keyword>